<evidence type="ECO:0000313" key="2">
    <source>
        <dbReference type="Proteomes" id="UP001235939"/>
    </source>
</evidence>
<feature type="non-terminal residue" evidence="1">
    <location>
        <position position="155"/>
    </location>
</feature>
<organism evidence="1 2">
    <name type="scientific">Cordylochernes scorpioides</name>
    <dbReference type="NCBI Taxonomy" id="51811"/>
    <lineage>
        <taxon>Eukaryota</taxon>
        <taxon>Metazoa</taxon>
        <taxon>Ecdysozoa</taxon>
        <taxon>Arthropoda</taxon>
        <taxon>Chelicerata</taxon>
        <taxon>Arachnida</taxon>
        <taxon>Pseudoscorpiones</taxon>
        <taxon>Cheliferoidea</taxon>
        <taxon>Chernetidae</taxon>
        <taxon>Cordylochernes</taxon>
    </lineage>
</organism>
<proteinExistence type="predicted"/>
<dbReference type="Proteomes" id="UP001235939">
    <property type="component" value="Chromosome 02"/>
</dbReference>
<accession>A0ABY6K2K2</accession>
<reference evidence="1 2" key="1">
    <citation type="submission" date="2022-01" db="EMBL/GenBank/DDBJ databases">
        <title>A chromosomal length assembly of Cordylochernes scorpioides.</title>
        <authorList>
            <person name="Zeh D."/>
            <person name="Zeh J."/>
        </authorList>
    </citation>
    <scope>NUCLEOTIDE SEQUENCE [LARGE SCALE GENOMIC DNA]</scope>
    <source>
        <strain evidence="1">IN4F17</strain>
        <tissue evidence="1">Whole Body</tissue>
    </source>
</reference>
<dbReference type="EMBL" id="CP092864">
    <property type="protein sequence ID" value="UYV62693.1"/>
    <property type="molecule type" value="Genomic_DNA"/>
</dbReference>
<sequence length="155" mass="17592">MPGEKKDKKESRRTKLRGVLQASCCLKRSDCCLPPEPVTSWKILEEPPKKPIIKDVNGEVLEGEIGPFNEGDRLDLICEVEGGPVDSCRILSTNYVGRYPFDLLYGVIPYNSRYTVLTERNSQDGEFSSTSRHLVRPLTVLTEYRQSWSRQSGKL</sequence>
<evidence type="ECO:0008006" key="3">
    <source>
        <dbReference type="Google" id="ProtNLM"/>
    </source>
</evidence>
<protein>
    <recommendedName>
        <fullName evidence="3">Ig-like domain-containing protein</fullName>
    </recommendedName>
</protein>
<evidence type="ECO:0000313" key="1">
    <source>
        <dbReference type="EMBL" id="UYV62693.1"/>
    </source>
</evidence>
<keyword evidence="2" id="KW-1185">Reference proteome</keyword>
<gene>
    <name evidence="1" type="ORF">LAZ67_2001594</name>
</gene>
<name>A0ABY6K2K2_9ARAC</name>